<evidence type="ECO:0000256" key="3">
    <source>
        <dbReference type="ARBA" id="ARBA00022679"/>
    </source>
</evidence>
<evidence type="ECO:0000256" key="5">
    <source>
        <dbReference type="ARBA" id="ARBA00023268"/>
    </source>
</evidence>
<evidence type="ECO:0000259" key="9">
    <source>
        <dbReference type="PROSITE" id="PS52019"/>
    </source>
</evidence>
<gene>
    <name evidence="10" type="ORF">CB0940_09010</name>
    <name evidence="11" type="ORF">RHO25_011377</name>
</gene>
<dbReference type="GO" id="GO:0016491">
    <property type="term" value="F:oxidoreductase activity"/>
    <property type="evidence" value="ECO:0007669"/>
    <property type="project" value="InterPro"/>
</dbReference>
<dbReference type="Gene3D" id="3.30.70.3290">
    <property type="match status" value="1"/>
</dbReference>
<dbReference type="SMART" id="SM00823">
    <property type="entry name" value="PKS_PP"/>
    <property type="match status" value="1"/>
</dbReference>
<organism evidence="10 12">
    <name type="scientific">Cercospora beticola</name>
    <name type="common">Sugarbeet leaf spot fungus</name>
    <dbReference type="NCBI Taxonomy" id="122368"/>
    <lineage>
        <taxon>Eukaryota</taxon>
        <taxon>Fungi</taxon>
        <taxon>Dikarya</taxon>
        <taxon>Ascomycota</taxon>
        <taxon>Pezizomycotina</taxon>
        <taxon>Dothideomycetes</taxon>
        <taxon>Dothideomycetidae</taxon>
        <taxon>Mycosphaerellales</taxon>
        <taxon>Mycosphaerellaceae</taxon>
        <taxon>Cercospora</taxon>
    </lineage>
</organism>
<dbReference type="InterPro" id="IPR036736">
    <property type="entry name" value="ACP-like_sf"/>
</dbReference>
<evidence type="ECO:0000256" key="1">
    <source>
        <dbReference type="ARBA" id="ARBA00022450"/>
    </source>
</evidence>
<name>A0A2G5HHU5_CERBT</name>
<reference evidence="10 12" key="1">
    <citation type="submission" date="2015-10" db="EMBL/GenBank/DDBJ databases">
        <title>The cercosporin biosynthetic gene cluster was horizontally transferred to several fungal lineages and shown to be expanded in Cercospora beticola based on microsynteny with recipient genomes.</title>
        <authorList>
            <person name="De Jonge R."/>
            <person name="Ebert M.K."/>
            <person name="Suttle J.C."/>
            <person name="Jurick Ii W.M."/>
            <person name="Secor G.A."/>
            <person name="Thomma B.P."/>
            <person name="Van De Peer Y."/>
            <person name="Bolton M.D."/>
        </authorList>
    </citation>
    <scope>NUCLEOTIDE SEQUENCE [LARGE SCALE GENOMIC DNA]</scope>
    <source>
        <strain evidence="10 12">09-40</strain>
    </source>
</reference>
<evidence type="ECO:0000313" key="11">
    <source>
        <dbReference type="EMBL" id="WPB06718.1"/>
    </source>
</evidence>
<dbReference type="EMBL" id="LKMD01000106">
    <property type="protein sequence ID" value="PIA92121.1"/>
    <property type="molecule type" value="Genomic_DNA"/>
</dbReference>
<dbReference type="InterPro" id="IPR013154">
    <property type="entry name" value="ADH-like_N"/>
</dbReference>
<dbReference type="FunFam" id="3.40.50.720:FF:000209">
    <property type="entry name" value="Polyketide synthase Pks12"/>
    <property type="match status" value="1"/>
</dbReference>
<dbReference type="InterPro" id="IPR020807">
    <property type="entry name" value="PKS_DH"/>
</dbReference>
<dbReference type="Gene3D" id="3.40.366.10">
    <property type="entry name" value="Malonyl-Coenzyme A Acyl Carrier Protein, domain 2"/>
    <property type="match status" value="1"/>
</dbReference>
<dbReference type="Pfam" id="PF02801">
    <property type="entry name" value="Ketoacyl-synt_C"/>
    <property type="match status" value="1"/>
</dbReference>
<dbReference type="SUPFAM" id="SSF53901">
    <property type="entry name" value="Thiolase-like"/>
    <property type="match status" value="1"/>
</dbReference>
<dbReference type="InterPro" id="IPR049900">
    <property type="entry name" value="PKS_mFAS_DH"/>
</dbReference>
<dbReference type="EMBL" id="CP134190">
    <property type="protein sequence ID" value="WPB06718.1"/>
    <property type="molecule type" value="Genomic_DNA"/>
</dbReference>
<dbReference type="Pfam" id="PF14765">
    <property type="entry name" value="PS-DH"/>
    <property type="match status" value="1"/>
</dbReference>
<dbReference type="Pfam" id="PF08659">
    <property type="entry name" value="KR"/>
    <property type="match status" value="1"/>
</dbReference>
<dbReference type="Gene3D" id="3.40.47.10">
    <property type="match status" value="1"/>
</dbReference>
<reference evidence="11 13" key="2">
    <citation type="submission" date="2023-09" db="EMBL/GenBank/DDBJ databases">
        <title>Complete-Gapless Cercospora beticola genome.</title>
        <authorList>
            <person name="Wyatt N.A."/>
            <person name="Spanner R.E."/>
            <person name="Bolton M.D."/>
        </authorList>
    </citation>
    <scope>NUCLEOTIDE SEQUENCE [LARGE SCALE GENOMIC DNA]</scope>
    <source>
        <strain evidence="11">Cb09-40</strain>
    </source>
</reference>
<dbReference type="Gene3D" id="1.10.1200.10">
    <property type="entry name" value="ACP-like"/>
    <property type="match status" value="1"/>
</dbReference>
<evidence type="ECO:0000313" key="13">
    <source>
        <dbReference type="Proteomes" id="UP001302367"/>
    </source>
</evidence>
<dbReference type="InterPro" id="IPR013968">
    <property type="entry name" value="PKS_KR"/>
</dbReference>
<dbReference type="Pfam" id="PF00109">
    <property type="entry name" value="ketoacyl-synt"/>
    <property type="match status" value="1"/>
</dbReference>
<dbReference type="InterPro" id="IPR014031">
    <property type="entry name" value="Ketoacyl_synth_C"/>
</dbReference>
<evidence type="ECO:0000259" key="8">
    <source>
        <dbReference type="PROSITE" id="PS52004"/>
    </source>
</evidence>
<dbReference type="Pfam" id="PF00698">
    <property type="entry name" value="Acyl_transf_1"/>
    <property type="match status" value="1"/>
</dbReference>
<dbReference type="PROSITE" id="PS52019">
    <property type="entry name" value="PKS_MFAS_DH"/>
    <property type="match status" value="1"/>
</dbReference>
<dbReference type="GO" id="GO:0044550">
    <property type="term" value="P:secondary metabolite biosynthetic process"/>
    <property type="evidence" value="ECO:0007669"/>
    <property type="project" value="TreeGrafter"/>
</dbReference>
<dbReference type="InterPro" id="IPR001227">
    <property type="entry name" value="Ac_transferase_dom_sf"/>
</dbReference>
<feature type="region of interest" description="C-terminal hotdog fold" evidence="6">
    <location>
        <begin position="1099"/>
        <end position="1253"/>
    </location>
</feature>
<keyword evidence="2" id="KW-0597">Phosphoprotein</keyword>
<dbReference type="PANTHER" id="PTHR43775:SF29">
    <property type="entry name" value="ASPERFURANONE POLYKETIDE SYNTHASE AFOG-RELATED"/>
    <property type="match status" value="1"/>
</dbReference>
<proteinExistence type="predicted"/>
<keyword evidence="4" id="KW-0560">Oxidoreductase</keyword>
<dbReference type="CDD" id="cd05195">
    <property type="entry name" value="enoyl_red"/>
    <property type="match status" value="1"/>
</dbReference>
<dbReference type="GO" id="GO:0031177">
    <property type="term" value="F:phosphopantetheine binding"/>
    <property type="evidence" value="ECO:0007669"/>
    <property type="project" value="InterPro"/>
</dbReference>
<dbReference type="InterPro" id="IPR020806">
    <property type="entry name" value="PKS_PP-bd"/>
</dbReference>
<dbReference type="Pfam" id="PF00550">
    <property type="entry name" value="PP-binding"/>
    <property type="match status" value="1"/>
</dbReference>
<dbReference type="InterPro" id="IPR016035">
    <property type="entry name" value="Acyl_Trfase/lysoPLipase"/>
</dbReference>
<dbReference type="SUPFAM" id="SSF47336">
    <property type="entry name" value="ACP-like"/>
    <property type="match status" value="1"/>
</dbReference>
<dbReference type="Pfam" id="PF13602">
    <property type="entry name" value="ADH_zinc_N_2"/>
    <property type="match status" value="1"/>
</dbReference>
<feature type="domain" description="PKS/mFAS DH" evidence="9">
    <location>
        <begin position="948"/>
        <end position="1253"/>
    </location>
</feature>
<evidence type="ECO:0000256" key="2">
    <source>
        <dbReference type="ARBA" id="ARBA00022553"/>
    </source>
</evidence>
<sequence length="2168" mass="234781">MKDNINTREPIAVIGYSYRAPGTGRKNLWEYLEEGKCAWSKVPAERFDHDAFYNADKDKAGCIASKGGHFLPDDAYAFEPAFFNLRADEARQMDPQQRMALECAFEAAEHAGITINELAGSNTGIFAANGNVDTALELIADLPTTSKYTATGTACCMFANRLSYFLDVRGPSVVIDAACASSSSALHLAVQNLRFGECESAFVVASSLAMTPAMWVTLDTMGALSPEGRSYSYDTKASGFGRGDGAACLLLKPLRKAILDNDPIQAIVANTACNHGGRTDGITVPSSNAQVNLMRRVHEEIGWNPAETTVVEGHGTGTLVGDPIEARSVATVFGADRPPGNPIFLGSIKSNIGHAENASGLLAVIKGIMMLQHGIILPTADFDSPNAVVADTGMLKVLKSPQPWPQDAPKRVCVSNFGFGGANASALLEAYETESRSQLLDINGRVENLEVGAAVSSLSEHSLGGTAQRQLLFTCSARTENSLRAYLASFAEYLENQAKYSLESLQDICYTLGQRRTHFQHRTAIPANSFSMLKDEVVRLGTSDGKLTKSKKVTVAFVFTGQGAQWAQMATKLEQHPVFTSTLERAEKVLRSFGSTWLLREELNRSAEDSHVNEASVSQPACTAVQLALVELLRSWTVLPSIVTGHSSGEIAAAYAAGFISFETALALAFFRGEAATRASQNDNLRGAMMVIGANVEEATALLSSCSDSGYATIAAINSPSSITLSGDVNAIDELHRTATSRGLFARKLKVDVAYHSRHMESVAESYLEDVKPHYAKKSDHPTAMTDVIFVSSVSGQVEAGDAIDPSYWVRNLLQPVRLVSAIETMFSEAVTSRVPAPNIVVEVGPHPALKGPFEQTLDALENSQASANVTYMPTLTRGTESNDAVMAFAALAFTNGISLDLASVNQTDAGECHVVTDLPRYEWDKSERYAHVSRTTKHSRRPGNAYHALLGWASPHNEGKSRSFRQVFTLDEMPWLRGHRIAGEVLFPMTGYLALAFEAVRSVSPNTAVGAFVVREFHAKRGLQIAEEEPIDLTTKVTPFAVGPNTLSNTWWTFEVMTWADKQGWIVHAQGQVSVESSTEINNPDSAASAKLLHRDDLQAIDTDSAYKTMRGVGLDYGPGFALITQVAWSDDTAVFEIQMKDLDMSIPSDSDFNLATSIATSDNLLHGTGLLKTLNGDMQGLIPVYCRQLRIFDKVPVTESSKITVVTRLISEDKKLGSLTSCTTAFAHVNGSLTPVAELLHLTSRHNSGVKRNPFLGDGKAETYKWDLAPLQPALPQASKSGPSISITVSGVLRDDAEQDFAKNVSDRLRELPGYDARIVPYHGFVADESSYFMFIDNGSQSITRTFDEKSFETMRQLLLGSAGIIWVMPEHSRPEAHTMIGFLRSLRLEDAPRPLLLIRDVSIDDAGVEAIASVAGRLSGTDAAKHSEQEFVLSGGELLVPRLVPTPNAAELLGFEEKEVEKRIQALDESGEMSIKDTVQMTVDSVGSLDSIYFRRVDLLAQELGDDEIIVKVEAVGVNFRDLLLVLGSLPWHEPGLEGAGTVAMVGRNVTSFKPGDRVFYSSMQGGFANYVRMSHLYAGKLSDRWTFAQGATLSVAYSTAIWCLEDVARLQSGESVLIHAATGAAGQACIAIAKLLGANIFATAGTTAKRLFLHETLGIPEENIFSSRTPEFHDQILLATGGKGVDVVVNSLSGELLERTLDIVAEFGRFVEIGKKDILDNNYMGLRTFERCISFTSVDLRQRLLKRPQEAQRFLASITERLESGGISPIAGTEVPLSDVASGLRKLQTGDNIGKVVVKVSPTDTVLAEPPGAGGKLLTDKVTYVITGGTGGIGRSLALWMLEHGAKHIVLLGRSGSSRPEIAELTRKHPGVRAVACDVASRASLEEALKSLHDLPPVRGVIHGALYLRDALLTNTTFDDWQKVSAPKIDAAWHLHELLPQLEFFISLASITGVTGNAGQSIYGGTTTFLEAFSAYRREQGLPAISIQLPMIEDAGYALDNGMTKSMRENTGVWLQMPQIEHLVEEAIIACKTGQYDEAVRATAFVRDQQSPDMSAIGERLHMYSALRQQDNAAAATQGLSKYSDAESFLPALMERVATLAVMDADEVDPDTDLVEYSLDSLVTVELRNWIRRETGHEVALNQVLTMPNLRALAEFVFSPGSAS</sequence>
<dbReference type="SUPFAM" id="SSF50129">
    <property type="entry name" value="GroES-like"/>
    <property type="match status" value="1"/>
</dbReference>
<feature type="domain" description="Carrier" evidence="7">
    <location>
        <begin position="2088"/>
        <end position="2165"/>
    </location>
</feature>
<dbReference type="Proteomes" id="UP001302367">
    <property type="component" value="Chromosome 7"/>
</dbReference>
<dbReference type="InterPro" id="IPR036291">
    <property type="entry name" value="NAD(P)-bd_dom_sf"/>
</dbReference>
<dbReference type="InterPro" id="IPR014043">
    <property type="entry name" value="Acyl_transferase_dom"/>
</dbReference>
<dbReference type="Gene3D" id="3.90.180.10">
    <property type="entry name" value="Medium-chain alcohol dehydrogenases, catalytic domain"/>
    <property type="match status" value="1"/>
</dbReference>
<dbReference type="InterPro" id="IPR016036">
    <property type="entry name" value="Malonyl_transacylase_ACP-bd"/>
</dbReference>
<dbReference type="InterPro" id="IPR049551">
    <property type="entry name" value="PKS_DH_C"/>
</dbReference>
<dbReference type="Pfam" id="PF08240">
    <property type="entry name" value="ADH_N"/>
    <property type="match status" value="1"/>
</dbReference>
<dbReference type="InterPro" id="IPR018201">
    <property type="entry name" value="Ketoacyl_synth_AS"/>
</dbReference>
<dbReference type="SUPFAM" id="SSF55048">
    <property type="entry name" value="Probable ACP-binding domain of malonyl-CoA ACP transacylase"/>
    <property type="match status" value="1"/>
</dbReference>
<keyword evidence="13" id="KW-1185">Reference proteome</keyword>
<dbReference type="InterPro" id="IPR020841">
    <property type="entry name" value="PKS_Beta-ketoAc_synthase_dom"/>
</dbReference>
<dbReference type="CDD" id="cd00833">
    <property type="entry name" value="PKS"/>
    <property type="match status" value="1"/>
</dbReference>
<dbReference type="InterPro" id="IPR020843">
    <property type="entry name" value="ER"/>
</dbReference>
<dbReference type="InterPro" id="IPR009081">
    <property type="entry name" value="PP-bd_ACP"/>
</dbReference>
<dbReference type="GO" id="GO:1901336">
    <property type="term" value="P:lactone biosynthetic process"/>
    <property type="evidence" value="ECO:0007669"/>
    <property type="project" value="UniProtKB-ARBA"/>
</dbReference>
<dbReference type="SMART" id="SM00822">
    <property type="entry name" value="PKS_KR"/>
    <property type="match status" value="1"/>
</dbReference>
<dbReference type="Proteomes" id="UP000230605">
    <property type="component" value="Chromosome 7"/>
</dbReference>
<dbReference type="InterPro" id="IPR011032">
    <property type="entry name" value="GroES-like_sf"/>
</dbReference>
<evidence type="ECO:0000256" key="4">
    <source>
        <dbReference type="ARBA" id="ARBA00023002"/>
    </source>
</evidence>
<dbReference type="PROSITE" id="PS52004">
    <property type="entry name" value="KS3_2"/>
    <property type="match status" value="1"/>
</dbReference>
<dbReference type="SMART" id="SM00826">
    <property type="entry name" value="PKS_DH"/>
    <property type="match status" value="1"/>
</dbReference>
<dbReference type="Gene3D" id="3.10.129.110">
    <property type="entry name" value="Polyketide synthase dehydratase"/>
    <property type="match status" value="1"/>
</dbReference>
<dbReference type="InterPro" id="IPR042104">
    <property type="entry name" value="PKS_dehydratase_sf"/>
</dbReference>
<dbReference type="PROSITE" id="PS50075">
    <property type="entry name" value="CARRIER"/>
    <property type="match status" value="1"/>
</dbReference>
<dbReference type="SUPFAM" id="SSF52151">
    <property type="entry name" value="FabD/lysophospholipase-like"/>
    <property type="match status" value="1"/>
</dbReference>
<dbReference type="GO" id="GO:0004312">
    <property type="term" value="F:fatty acid synthase activity"/>
    <property type="evidence" value="ECO:0007669"/>
    <property type="project" value="TreeGrafter"/>
</dbReference>
<evidence type="ECO:0000313" key="12">
    <source>
        <dbReference type="Proteomes" id="UP000230605"/>
    </source>
</evidence>
<feature type="active site" description="Proton acceptor; for dehydratase activity" evidence="6">
    <location>
        <position position="980"/>
    </location>
</feature>
<dbReference type="InterPro" id="IPR049552">
    <property type="entry name" value="PKS_DH_N"/>
</dbReference>
<keyword evidence="1" id="KW-0596">Phosphopantetheine</keyword>
<dbReference type="InterPro" id="IPR050091">
    <property type="entry name" value="PKS_NRPS_Biosynth_Enz"/>
</dbReference>
<dbReference type="SMART" id="SM00827">
    <property type="entry name" value="PKS_AT"/>
    <property type="match status" value="1"/>
</dbReference>
<evidence type="ECO:0000313" key="10">
    <source>
        <dbReference type="EMBL" id="PIA92121.1"/>
    </source>
</evidence>
<evidence type="ECO:0000259" key="7">
    <source>
        <dbReference type="PROSITE" id="PS50075"/>
    </source>
</evidence>
<feature type="region of interest" description="N-terminal hotdog fold" evidence="6">
    <location>
        <begin position="948"/>
        <end position="1081"/>
    </location>
</feature>
<dbReference type="Pfam" id="PF21089">
    <property type="entry name" value="PKS_DH_N"/>
    <property type="match status" value="1"/>
</dbReference>
<dbReference type="GO" id="GO:0006633">
    <property type="term" value="P:fatty acid biosynthetic process"/>
    <property type="evidence" value="ECO:0007669"/>
    <property type="project" value="InterPro"/>
</dbReference>
<protein>
    <submittedName>
        <fullName evidence="10">Lovastatin diketide synthase LovF</fullName>
    </submittedName>
</protein>
<dbReference type="SUPFAM" id="SSF51735">
    <property type="entry name" value="NAD(P)-binding Rossmann-fold domains"/>
    <property type="match status" value="2"/>
</dbReference>
<dbReference type="SMART" id="SM00829">
    <property type="entry name" value="PKS_ER"/>
    <property type="match status" value="1"/>
</dbReference>
<accession>A0A2G5HHU5</accession>
<dbReference type="SMART" id="SM00825">
    <property type="entry name" value="PKS_KS"/>
    <property type="match status" value="1"/>
</dbReference>
<dbReference type="InterPro" id="IPR016039">
    <property type="entry name" value="Thiolase-like"/>
</dbReference>
<evidence type="ECO:0000256" key="6">
    <source>
        <dbReference type="PROSITE-ProRule" id="PRU01363"/>
    </source>
</evidence>
<feature type="active site" description="Proton donor; for dehydratase activity" evidence="6">
    <location>
        <position position="1164"/>
    </location>
</feature>
<dbReference type="Gene3D" id="3.40.50.720">
    <property type="entry name" value="NAD(P)-binding Rossmann-like Domain"/>
    <property type="match status" value="2"/>
</dbReference>
<dbReference type="Pfam" id="PF22621">
    <property type="entry name" value="CurL-like_PKS_C"/>
    <property type="match status" value="1"/>
</dbReference>
<dbReference type="InterPro" id="IPR057326">
    <property type="entry name" value="KR_dom"/>
</dbReference>
<keyword evidence="3" id="KW-0808">Transferase</keyword>
<feature type="domain" description="Ketosynthase family 3 (KS3)" evidence="8">
    <location>
        <begin position="8"/>
        <end position="430"/>
    </location>
</feature>
<dbReference type="OrthoDB" id="329835at2759"/>
<dbReference type="PROSITE" id="PS00606">
    <property type="entry name" value="KS3_1"/>
    <property type="match status" value="1"/>
</dbReference>
<keyword evidence="5" id="KW-0511">Multifunctional enzyme</keyword>
<dbReference type="PANTHER" id="PTHR43775">
    <property type="entry name" value="FATTY ACID SYNTHASE"/>
    <property type="match status" value="1"/>
</dbReference>
<dbReference type="InterPro" id="IPR014030">
    <property type="entry name" value="Ketoacyl_synth_N"/>
</dbReference>
<dbReference type="GO" id="GO:0004315">
    <property type="term" value="F:3-oxoacyl-[acyl-carrier-protein] synthase activity"/>
    <property type="evidence" value="ECO:0007669"/>
    <property type="project" value="InterPro"/>
</dbReference>